<organism evidence="1 2">
    <name type="scientific">Amazonocrinis nigriterrae CENA67</name>
    <dbReference type="NCBI Taxonomy" id="2794033"/>
    <lineage>
        <taxon>Bacteria</taxon>
        <taxon>Bacillati</taxon>
        <taxon>Cyanobacteriota</taxon>
        <taxon>Cyanophyceae</taxon>
        <taxon>Nostocales</taxon>
        <taxon>Nostocaceae</taxon>
        <taxon>Amazonocrinis</taxon>
        <taxon>Amazonocrinis nigriterrae</taxon>
    </lineage>
</organism>
<dbReference type="EMBL" id="JAECZC010000027">
    <property type="protein sequence ID" value="MBH8563551.1"/>
    <property type="molecule type" value="Genomic_DNA"/>
</dbReference>
<proteinExistence type="predicted"/>
<keyword evidence="2" id="KW-1185">Reference proteome</keyword>
<accession>A0A8J7LA06</accession>
<gene>
    <name evidence="1" type="ORF">I8748_15370</name>
</gene>
<dbReference type="AlphaFoldDB" id="A0A8J7LA06"/>
<sequence>MASLLVGVKSHADITQIPTNHFDIKLNTSQLVSDLNNYTTANVVQDSKEIDEKTALNLVWKLRQVQRKAKEIERLSKGSIRVGAMVNGSPTPDEPYYTVQVFEKHPNENVTIYWFRVLNPSGSIQALDLLKNEYVSLDKWKPD</sequence>
<comment type="caution">
    <text evidence="1">The sequence shown here is derived from an EMBL/GenBank/DDBJ whole genome shotgun (WGS) entry which is preliminary data.</text>
</comment>
<name>A0A8J7LA06_9NOST</name>
<dbReference type="Proteomes" id="UP000632766">
    <property type="component" value="Unassembled WGS sequence"/>
</dbReference>
<reference evidence="1 2" key="1">
    <citation type="journal article" date="2021" name="Int. J. Syst. Evol. Microbiol.">
        <title>Amazonocrinis nigriterrae gen. nov., sp. nov., Atlanticothrix silvestris gen. nov., sp. nov. and Dendronalium phyllosphericum gen. nov., sp. nov., nostocacean cyanobacteria from Brazilian environments.</title>
        <authorList>
            <person name="Alvarenga D.O."/>
            <person name="Andreote A.P.D."/>
            <person name="Branco L.H.Z."/>
            <person name="Delbaje E."/>
            <person name="Cruz R.B."/>
            <person name="Varani A.M."/>
            <person name="Fiore M.F."/>
        </authorList>
    </citation>
    <scope>NUCLEOTIDE SEQUENCE [LARGE SCALE GENOMIC DNA]</scope>
    <source>
        <strain evidence="1 2">CENA67</strain>
    </source>
</reference>
<protein>
    <submittedName>
        <fullName evidence="1">Uncharacterized protein</fullName>
    </submittedName>
</protein>
<evidence type="ECO:0000313" key="2">
    <source>
        <dbReference type="Proteomes" id="UP000632766"/>
    </source>
</evidence>
<evidence type="ECO:0000313" key="1">
    <source>
        <dbReference type="EMBL" id="MBH8563551.1"/>
    </source>
</evidence>